<dbReference type="CDD" id="cd06587">
    <property type="entry name" value="VOC"/>
    <property type="match status" value="1"/>
</dbReference>
<organism evidence="3 4">
    <name type="scientific">Aliikangiella coralliicola</name>
    <dbReference type="NCBI Taxonomy" id="2592383"/>
    <lineage>
        <taxon>Bacteria</taxon>
        <taxon>Pseudomonadati</taxon>
        <taxon>Pseudomonadota</taxon>
        <taxon>Gammaproteobacteria</taxon>
        <taxon>Oceanospirillales</taxon>
        <taxon>Pleioneaceae</taxon>
        <taxon>Aliikangiella</taxon>
    </lineage>
</organism>
<keyword evidence="1" id="KW-0479">Metal-binding</keyword>
<dbReference type="OrthoDB" id="9812656at2"/>
<dbReference type="PANTHER" id="PTHR43048">
    <property type="entry name" value="METHYLMALONYL-COA EPIMERASE"/>
    <property type="match status" value="1"/>
</dbReference>
<evidence type="ECO:0000259" key="2">
    <source>
        <dbReference type="PROSITE" id="PS51819"/>
    </source>
</evidence>
<dbReference type="Pfam" id="PF00903">
    <property type="entry name" value="Glyoxalase"/>
    <property type="match status" value="1"/>
</dbReference>
<evidence type="ECO:0000313" key="4">
    <source>
        <dbReference type="Proteomes" id="UP000315439"/>
    </source>
</evidence>
<dbReference type="PROSITE" id="PS51819">
    <property type="entry name" value="VOC"/>
    <property type="match status" value="1"/>
</dbReference>
<dbReference type="PANTHER" id="PTHR43048:SF3">
    <property type="entry name" value="METHYLMALONYL-COA EPIMERASE, MITOCHONDRIAL"/>
    <property type="match status" value="1"/>
</dbReference>
<dbReference type="GO" id="GO:0004493">
    <property type="term" value="F:methylmalonyl-CoA epimerase activity"/>
    <property type="evidence" value="ECO:0007669"/>
    <property type="project" value="TreeGrafter"/>
</dbReference>
<dbReference type="AlphaFoldDB" id="A0A545UG82"/>
<comment type="caution">
    <text evidence="3">The sequence shown here is derived from an EMBL/GenBank/DDBJ whole genome shotgun (WGS) entry which is preliminary data.</text>
</comment>
<accession>A0A545UG82</accession>
<name>A0A545UG82_9GAMM</name>
<sequence>MLNLKKIDHVGIRVKDKNVSIKFYESLGYEFKFDGGFEHGHPVIMLHPSGLVLNLLGPATNAIDNNILMDVDEKYSGYTHVAIEIESIEQAKALMEELNIEITGRHQFKGINTIFIRDPDRNVIELVEHSGENFFADTNSKHHH</sequence>
<evidence type="ECO:0000256" key="1">
    <source>
        <dbReference type="ARBA" id="ARBA00022723"/>
    </source>
</evidence>
<dbReference type="SUPFAM" id="SSF54593">
    <property type="entry name" value="Glyoxalase/Bleomycin resistance protein/Dihydroxybiphenyl dioxygenase"/>
    <property type="match status" value="1"/>
</dbReference>
<reference evidence="3 4" key="1">
    <citation type="submission" date="2019-07" db="EMBL/GenBank/DDBJ databases">
        <title>Draft genome for Aliikangiella sp. M105.</title>
        <authorList>
            <person name="Wang G."/>
        </authorList>
    </citation>
    <scope>NUCLEOTIDE SEQUENCE [LARGE SCALE GENOMIC DNA]</scope>
    <source>
        <strain evidence="3 4">M105</strain>
    </source>
</reference>
<keyword evidence="4" id="KW-1185">Reference proteome</keyword>
<protein>
    <submittedName>
        <fullName evidence="3">VOC family protein</fullName>
    </submittedName>
</protein>
<dbReference type="InterPro" id="IPR029068">
    <property type="entry name" value="Glyas_Bleomycin-R_OHBP_Dase"/>
</dbReference>
<dbReference type="GO" id="GO:0046872">
    <property type="term" value="F:metal ion binding"/>
    <property type="evidence" value="ECO:0007669"/>
    <property type="project" value="UniProtKB-KW"/>
</dbReference>
<dbReference type="EMBL" id="VIKS01000004">
    <property type="protein sequence ID" value="TQV88480.1"/>
    <property type="molecule type" value="Genomic_DNA"/>
</dbReference>
<proteinExistence type="predicted"/>
<dbReference type="Proteomes" id="UP000315439">
    <property type="component" value="Unassembled WGS sequence"/>
</dbReference>
<dbReference type="Gene3D" id="3.10.180.10">
    <property type="entry name" value="2,3-Dihydroxybiphenyl 1,2-Dioxygenase, domain 1"/>
    <property type="match status" value="1"/>
</dbReference>
<dbReference type="RefSeq" id="WP_142892988.1">
    <property type="nucleotide sequence ID" value="NZ_ML660162.1"/>
</dbReference>
<feature type="domain" description="VOC" evidence="2">
    <location>
        <begin position="6"/>
        <end position="129"/>
    </location>
</feature>
<dbReference type="InterPro" id="IPR037523">
    <property type="entry name" value="VOC_core"/>
</dbReference>
<dbReference type="GO" id="GO:0046491">
    <property type="term" value="P:L-methylmalonyl-CoA metabolic process"/>
    <property type="evidence" value="ECO:0007669"/>
    <property type="project" value="TreeGrafter"/>
</dbReference>
<dbReference type="InterPro" id="IPR004360">
    <property type="entry name" value="Glyas_Fos-R_dOase_dom"/>
</dbReference>
<dbReference type="InterPro" id="IPR051785">
    <property type="entry name" value="MMCE/EMCE_epimerase"/>
</dbReference>
<gene>
    <name evidence="3" type="ORF">FLL46_08120</name>
</gene>
<evidence type="ECO:0000313" key="3">
    <source>
        <dbReference type="EMBL" id="TQV88480.1"/>
    </source>
</evidence>